<reference evidence="1 2" key="1">
    <citation type="submission" date="2014-06" db="EMBL/GenBank/DDBJ databases">
        <authorList>
            <person name="Swart Estienne"/>
        </authorList>
    </citation>
    <scope>NUCLEOTIDE SEQUENCE [LARGE SCALE GENOMIC DNA]</scope>
    <source>
        <strain evidence="1 2">130c</strain>
    </source>
</reference>
<dbReference type="OrthoDB" id="660555at2759"/>
<dbReference type="Proteomes" id="UP000039865">
    <property type="component" value="Unassembled WGS sequence"/>
</dbReference>
<organism evidence="1 2">
    <name type="scientific">Stylonychia lemnae</name>
    <name type="common">Ciliate</name>
    <dbReference type="NCBI Taxonomy" id="5949"/>
    <lineage>
        <taxon>Eukaryota</taxon>
        <taxon>Sar</taxon>
        <taxon>Alveolata</taxon>
        <taxon>Ciliophora</taxon>
        <taxon>Intramacronucleata</taxon>
        <taxon>Spirotrichea</taxon>
        <taxon>Stichotrichia</taxon>
        <taxon>Sporadotrichida</taxon>
        <taxon>Oxytrichidae</taxon>
        <taxon>Stylonychinae</taxon>
        <taxon>Stylonychia</taxon>
    </lineage>
</organism>
<dbReference type="InParanoid" id="A0A078B883"/>
<keyword evidence="2" id="KW-1185">Reference proteome</keyword>
<proteinExistence type="predicted"/>
<sequence length="207" mass="24580">MAIQQEDLCSNYDEQATEDFFFQNAQAKSQNVENIKKKDYKIGVENQKMRSLCIASIYISLLLWKMHQELKLEEVRNFKDEFVFRNIIQLCDTTGWFEGNIGAKYLRLMRQIIKIHYHETNEEFKNLQLYEIISVVIRKMPLKNEDKILIYELAATCRLICDQCSLFRWSSMEVKQVGHSRICRTPLEKIIDIAILFSDLGISYRKF</sequence>
<protein>
    <submittedName>
        <fullName evidence="1">Uncharacterized protein</fullName>
    </submittedName>
</protein>
<evidence type="ECO:0000313" key="2">
    <source>
        <dbReference type="Proteomes" id="UP000039865"/>
    </source>
</evidence>
<accession>A0A078B883</accession>
<dbReference type="AlphaFoldDB" id="A0A078B883"/>
<gene>
    <name evidence="1" type="primary">Contig6314.g6762</name>
    <name evidence="1" type="ORF">STYLEM_18916</name>
</gene>
<dbReference type="EMBL" id="CCKQ01017872">
    <property type="protein sequence ID" value="CDW89778.1"/>
    <property type="molecule type" value="Genomic_DNA"/>
</dbReference>
<name>A0A078B883_STYLE</name>
<evidence type="ECO:0000313" key="1">
    <source>
        <dbReference type="EMBL" id="CDW89778.1"/>
    </source>
</evidence>